<dbReference type="RefSeq" id="WP_126142661.1">
    <property type="nucleotide sequence ID" value="NZ_RXHU01000054.1"/>
</dbReference>
<dbReference type="SUPFAM" id="SSF51126">
    <property type="entry name" value="Pectin lyase-like"/>
    <property type="match status" value="1"/>
</dbReference>
<dbReference type="InterPro" id="IPR013320">
    <property type="entry name" value="ConA-like_dom_sf"/>
</dbReference>
<evidence type="ECO:0000256" key="1">
    <source>
        <dbReference type="SAM" id="MobiDB-lite"/>
    </source>
</evidence>
<comment type="caution">
    <text evidence="5">The sequence shown here is derived from an EMBL/GenBank/DDBJ whole genome shotgun (WGS) entry which is preliminary data.</text>
</comment>
<sequence>MFKRKLSAMLASAQLLSLLMGSTGALASAPDDPSNGGAGASVTSAVYAANSTSSSITLAWPAVPGAAGYNLYRSLTSSGTFTKVNGAPVAATTYLDSGLTANVRYFYKVTSISGGLESDVDQASILTQPDFGPNVYIFDSLTPPADIQRTSDNLFAIQEQNQFGQERYAMLFKQGSYTTNIRLGFYTQVAGLGMLPDDVNFTGGVSVDANWLPPHNATQNFWRSVENFAETPSGGNMLWAVSQAASMRRVHVKGGLTLHDQGGWASGGYLADSVVDGNVVPGSQQQWFSRNSQWASWNGSVWNTTLLGNVNPPVENWPTNAYTVINQTPVVREKPFLTWDQAAMQYNVFVPDVRMNANGTSWGSGTPAGTAISIENFFIANPAMSVDSINAALAQGKHLLLTPGVYHTSKPIEVTNPNTVVLGLGLATLHADSGNVALKVADVDGVKIAGLLFEAGATNSPVLLQVGAKGSTANHAANPTSLQDLYFRVGGDALALADVCVEINSNNVIGDHFWVWRADHGTGAGWDSNLTTNGMIVNGNDVVFYGLFVEHFHQYQTVWNGERGKMYFYQTEIPYDVPNQERWMSSGGTVNGYASYKVADTVTSHEAYGLGLYSFFRDAEVKLDRAIEIPDVPGVKIHHATTVFLGGMGEITHVANAAGTPVKKGTMRTTLNDYVPRTTSGIQPVVADTYAGKAPFLPETVTQQFSDASSKLARVTWHSITPMQFAAPGTFTVQGVVEGTTVPAQATVTVYPAPNAPVTGIMVGGAGNATTITAKHGTLQMLAAVSPAGADNSSVTWRVFDTYGQPTSKASIDANGLLTAADNGTVKVVASANDHSGVKGEAWITITGQVIKASGITVTGAGNTSLVALKGGTLQMSAAVAPDNADDPSVTWSVVNPDDSATTNASISTTGLLTAKGNGAVKVVAKANDGSNVTGSMLVTLIGQSVNLDSRWSWVRESAGSWALDPKNGNVMKLSTQEGTWGSSSNYPKGVLLTDPGTAGDFTITTKLKFDASKSFEWAGLIVYKDDKNLISFGRSAVNQLRFSQVSNGAQTEPNIADPLIGSDIYLKIQKVGTTYTAYYSADGQTWTQHANTFTINLSNAKVGIFTRKLNTAIASKTAEFTDFRINGVTVPYWNPVSSVSVASAGGLTEITAKGGTLQMAADVQPSTAANKTVFWSVYNPDGAVLTRATINASGLLVAQGNGSIQVVATAADGSAAQGSMALQISGQTSVSAIAVAGTGGRDAIQTKSGTLQMVADVAPSDAAIRTVTWSVYNPDGTETDRASIDVNGVLTALKNGQVKVVATADDGSGVKGEAVIAISGQELVSPPDPITPSSPADTSPVGSVPSVTSSPMEMHDGKAVVTLTNGSKEAILTAPSLQLAGDRPVEVRNGGIAVSIPSAVMQQLVGQVNGDANLSVKVRIDAVPAADSKSENATLKFGGHVYDLSLTVTDGSGKETKLASFKEPVQVVIPYGNSQFDEELIAAYLYDEQSNKWQYIGGHKDTIGKTITFDTPHFSKYAVMEYNKSFNDVPKNHWAYRTLQVLSAQQIVTGITDTEFRPEGTTTRAEFVTLLVKALGLKGSSAGVQFEDVSANEWYASDIQTAYRAGLISGISAHEFAPNAPITREQMASLIVRAYEHIHGVQDVSSDHVTALTDSGQVSSWATVDVNKAIGIGLMQGQGQDIFAAQSHAVRAETAQAILNMLKKLKTW</sequence>
<dbReference type="InterPro" id="IPR036116">
    <property type="entry name" value="FN3_sf"/>
</dbReference>
<feature type="compositionally biased region" description="Low complexity" evidence="1">
    <location>
        <begin position="1339"/>
        <end position="1352"/>
    </location>
</feature>
<evidence type="ECO:0000259" key="3">
    <source>
        <dbReference type="PROSITE" id="PS50853"/>
    </source>
</evidence>
<dbReference type="Gene3D" id="2.60.40.10">
    <property type="entry name" value="Immunoglobulins"/>
    <property type="match status" value="1"/>
</dbReference>
<dbReference type="Gene3D" id="2.60.120.200">
    <property type="match status" value="1"/>
</dbReference>
<dbReference type="CDD" id="cd00063">
    <property type="entry name" value="FN3"/>
    <property type="match status" value="1"/>
</dbReference>
<dbReference type="InterPro" id="IPR059186">
    <property type="entry name" value="SACTE_4363"/>
</dbReference>
<feature type="region of interest" description="Disordered" evidence="1">
    <location>
        <begin position="1324"/>
        <end position="1353"/>
    </location>
</feature>
<evidence type="ECO:0000313" key="5">
    <source>
        <dbReference type="EMBL" id="RTE08360.1"/>
    </source>
</evidence>
<dbReference type="EMBL" id="RXHU01000054">
    <property type="protein sequence ID" value="RTE08360.1"/>
    <property type="molecule type" value="Genomic_DNA"/>
</dbReference>
<dbReference type="Pfam" id="PF00395">
    <property type="entry name" value="SLH"/>
    <property type="match status" value="2"/>
</dbReference>
<dbReference type="Proteomes" id="UP000276128">
    <property type="component" value="Unassembled WGS sequence"/>
</dbReference>
<gene>
    <name evidence="5" type="ORF">EJQ19_18225</name>
</gene>
<name>A0A430JBF2_9BACL</name>
<dbReference type="SUPFAM" id="SSF49373">
    <property type="entry name" value="Invasin/intimin cell-adhesion fragments"/>
    <property type="match status" value="1"/>
</dbReference>
<protein>
    <submittedName>
        <fullName evidence="5">DUF1349 domain-containing protein</fullName>
    </submittedName>
</protein>
<dbReference type="InterPro" id="IPR011050">
    <property type="entry name" value="Pectin_lyase_fold/virulence"/>
</dbReference>
<proteinExistence type="predicted"/>
<dbReference type="Pfam" id="PF17851">
    <property type="entry name" value="GH43_C2"/>
    <property type="match status" value="1"/>
</dbReference>
<reference evidence="5 6" key="1">
    <citation type="submission" date="2018-12" db="EMBL/GenBank/DDBJ databases">
        <title>Bacillus ochoae sp. nov., Paenibacillus whitsoniae sp. nov., Paenibacillus spiritus sp. nov. Isolated from the Mars Exploration Rover during spacecraft assembly.</title>
        <authorList>
            <person name="Seuylemezian A."/>
            <person name="Vaishampayan P."/>
        </authorList>
    </citation>
    <scope>NUCLEOTIDE SEQUENCE [LARGE SCALE GENOMIC DNA]</scope>
    <source>
        <strain evidence="5 6">MER 54</strain>
    </source>
</reference>
<dbReference type="PROSITE" id="PS50853">
    <property type="entry name" value="FN3"/>
    <property type="match status" value="1"/>
</dbReference>
<dbReference type="InterPro" id="IPR003961">
    <property type="entry name" value="FN3_dom"/>
</dbReference>
<dbReference type="Pfam" id="PF02368">
    <property type="entry name" value="Big_2"/>
    <property type="match status" value="3"/>
</dbReference>
<dbReference type="SMART" id="SM00635">
    <property type="entry name" value="BID_2"/>
    <property type="match status" value="4"/>
</dbReference>
<keyword evidence="2" id="KW-0732">Signal</keyword>
<dbReference type="CDD" id="cd23669">
    <property type="entry name" value="GH55_SacteLam55A-like"/>
    <property type="match status" value="1"/>
</dbReference>
<dbReference type="Pfam" id="PF07532">
    <property type="entry name" value="Big_4"/>
    <property type="match status" value="1"/>
</dbReference>
<dbReference type="Gene3D" id="2.60.40.1080">
    <property type="match status" value="4"/>
</dbReference>
<dbReference type="SUPFAM" id="SSF49899">
    <property type="entry name" value="Concanavalin A-like lectins/glucanases"/>
    <property type="match status" value="1"/>
</dbReference>
<evidence type="ECO:0000259" key="4">
    <source>
        <dbReference type="PROSITE" id="PS51272"/>
    </source>
</evidence>
<feature type="chain" id="PRO_5019155784" evidence="2">
    <location>
        <begin position="28"/>
        <end position="1709"/>
    </location>
</feature>
<dbReference type="InterPro" id="IPR013783">
    <property type="entry name" value="Ig-like_fold"/>
</dbReference>
<dbReference type="PANTHER" id="PTHR43308">
    <property type="entry name" value="OUTER MEMBRANE PROTEIN ALPHA-RELATED"/>
    <property type="match status" value="1"/>
</dbReference>
<dbReference type="InterPro" id="IPR001119">
    <property type="entry name" value="SLH_dom"/>
</dbReference>
<dbReference type="PANTHER" id="PTHR43308:SF5">
    <property type="entry name" value="S-LAYER PROTEIN _ PEPTIDOGLYCAN ENDO-BETA-N-ACETYLGLUCOSAMINIDASE"/>
    <property type="match status" value="1"/>
</dbReference>
<feature type="domain" description="Fibronectin type-III" evidence="3">
    <location>
        <begin position="42"/>
        <end position="131"/>
    </location>
</feature>
<keyword evidence="6" id="KW-1185">Reference proteome</keyword>
<accession>A0A430JBF2</accession>
<dbReference type="InterPro" id="IPR041542">
    <property type="entry name" value="GH43_C2"/>
</dbReference>
<feature type="domain" description="SLH" evidence="4">
    <location>
        <begin position="1523"/>
        <end position="1586"/>
    </location>
</feature>
<feature type="domain" description="SLH" evidence="4">
    <location>
        <begin position="1650"/>
        <end position="1709"/>
    </location>
</feature>
<dbReference type="InterPro" id="IPR011081">
    <property type="entry name" value="Big_4"/>
</dbReference>
<evidence type="ECO:0000256" key="2">
    <source>
        <dbReference type="SAM" id="SignalP"/>
    </source>
</evidence>
<dbReference type="PROSITE" id="PS51272">
    <property type="entry name" value="SLH"/>
    <property type="match status" value="3"/>
</dbReference>
<feature type="domain" description="SLH" evidence="4">
    <location>
        <begin position="1587"/>
        <end position="1646"/>
    </location>
</feature>
<organism evidence="5 6">
    <name type="scientific">Paenibacillus whitsoniae</name>
    <dbReference type="NCBI Taxonomy" id="2496558"/>
    <lineage>
        <taxon>Bacteria</taxon>
        <taxon>Bacillati</taxon>
        <taxon>Bacillota</taxon>
        <taxon>Bacilli</taxon>
        <taxon>Bacillales</taxon>
        <taxon>Paenibacillaceae</taxon>
        <taxon>Paenibacillus</taxon>
    </lineage>
</organism>
<dbReference type="SUPFAM" id="SSF49265">
    <property type="entry name" value="Fibronectin type III"/>
    <property type="match status" value="1"/>
</dbReference>
<dbReference type="OrthoDB" id="2480018at2"/>
<dbReference type="InterPro" id="IPR008964">
    <property type="entry name" value="Invasin/intimin_cell_adhesion"/>
</dbReference>
<dbReference type="InterPro" id="IPR003343">
    <property type="entry name" value="Big_2"/>
</dbReference>
<evidence type="ECO:0000313" key="6">
    <source>
        <dbReference type="Proteomes" id="UP000276128"/>
    </source>
</evidence>
<dbReference type="InterPro" id="IPR051465">
    <property type="entry name" value="Cell_Envelope_Struct_Comp"/>
</dbReference>
<feature type="signal peptide" evidence="2">
    <location>
        <begin position="1"/>
        <end position="27"/>
    </location>
</feature>